<reference evidence="1" key="1">
    <citation type="journal article" date="2020" name="Fungal Divers.">
        <title>Resolving the Mortierellaceae phylogeny through synthesis of multi-gene phylogenetics and phylogenomics.</title>
        <authorList>
            <person name="Vandepol N."/>
            <person name="Liber J."/>
            <person name="Desiro A."/>
            <person name="Na H."/>
            <person name="Kennedy M."/>
            <person name="Barry K."/>
            <person name="Grigoriev I.V."/>
            <person name="Miller A.N."/>
            <person name="O'Donnell K."/>
            <person name="Stajich J.E."/>
            <person name="Bonito G."/>
        </authorList>
    </citation>
    <scope>NUCLEOTIDE SEQUENCE</scope>
    <source>
        <strain evidence="1">NRRL 6426</strain>
    </source>
</reference>
<dbReference type="SUPFAM" id="SSF54001">
    <property type="entry name" value="Cysteine proteinases"/>
    <property type="match status" value="1"/>
</dbReference>
<name>A0A9P5V779_9FUNG</name>
<dbReference type="AlphaFoldDB" id="A0A9P5V779"/>
<sequence>MDNDFPSHLTVTFFNRHLSMTDARQFRTSLERHLKNRLPEEVVHIIMPKFMAWYQSNASINQHIVLTEVKNARRAASRAQPLQALPAPFSQLQRAQLPHQSLATPALATQTPTSSQRDQDSMTDRCRQMVASEHTINMSALDIYDSYNRLVLERARAGRLQDVGNLIRMLYEPSQHGVISMAVASIQRRARLDVDCGYGELQAQLAFLQVVNCYPAPDKLRLLTRSSPPPPSDRLLTVTSTLPRPKQIDMWPTGFYGEAFVNIFLSMIQEPYYVTEKLKDGLFNNLHPTSTKGFYLCYQVNKVVERAMTNHLAPLPPGVVPPISLLQGDHDSCTTVAILNFLINQPNPETLARRLRETVDVRECAMRDNEVYSLHCLISASATTVEYSTYQHASDITVGDIVDSGDDDAINHSIIIIPFGAGVWELDSYEQNSPCYIGVG</sequence>
<dbReference type="InterPro" id="IPR038765">
    <property type="entry name" value="Papain-like_cys_pep_sf"/>
</dbReference>
<evidence type="ECO:0000313" key="1">
    <source>
        <dbReference type="EMBL" id="KAF9142266.1"/>
    </source>
</evidence>
<evidence type="ECO:0000313" key="2">
    <source>
        <dbReference type="Proteomes" id="UP000748756"/>
    </source>
</evidence>
<dbReference type="Proteomes" id="UP000748756">
    <property type="component" value="Unassembled WGS sequence"/>
</dbReference>
<proteinExistence type="predicted"/>
<accession>A0A9P5V779</accession>
<dbReference type="EMBL" id="JAAAUQ010001172">
    <property type="protein sequence ID" value="KAF9142266.1"/>
    <property type="molecule type" value="Genomic_DNA"/>
</dbReference>
<organism evidence="1 2">
    <name type="scientific">Linnemannia schmuckeri</name>
    <dbReference type="NCBI Taxonomy" id="64567"/>
    <lineage>
        <taxon>Eukaryota</taxon>
        <taxon>Fungi</taxon>
        <taxon>Fungi incertae sedis</taxon>
        <taxon>Mucoromycota</taxon>
        <taxon>Mortierellomycotina</taxon>
        <taxon>Mortierellomycetes</taxon>
        <taxon>Mortierellales</taxon>
        <taxon>Mortierellaceae</taxon>
        <taxon>Linnemannia</taxon>
    </lineage>
</organism>
<comment type="caution">
    <text evidence="1">The sequence shown here is derived from an EMBL/GenBank/DDBJ whole genome shotgun (WGS) entry which is preliminary data.</text>
</comment>
<keyword evidence="2" id="KW-1185">Reference proteome</keyword>
<protein>
    <submittedName>
        <fullName evidence="1">Uncharacterized protein</fullName>
    </submittedName>
</protein>
<gene>
    <name evidence="1" type="ORF">BG015_000990</name>
</gene>